<keyword evidence="2" id="KW-1185">Reference proteome</keyword>
<sequence length="232" mass="26807">MLRQQKKCTLHLNKTSLDKVGLPLQVSVTVMFCSSSSLSTSFGKNHILDHKTELIFWIPYDEIFSDDAHDIMSKIIYLMNVPFSLEDKLNWRDTKQYGKIEITAILENKDMLISKIVDSVRSMMDSPASPNDKVHSFMNLEILKVTQLSQIEFLNKLKNIEPDHNTQARKRPQGVISSRLEKLDALQKDLGLQKMKFVSEGSNLFGDVLYLQGRFLNWLYRLMLKGMFPYIS</sequence>
<gene>
    <name evidence="1" type="ORF">A4A49_40379</name>
</gene>
<comment type="caution">
    <text evidence="1">The sequence shown here is derived from an EMBL/GenBank/DDBJ whole genome shotgun (WGS) entry which is preliminary data.</text>
</comment>
<organism evidence="1 2">
    <name type="scientific">Nicotiana attenuata</name>
    <name type="common">Coyote tobacco</name>
    <dbReference type="NCBI Taxonomy" id="49451"/>
    <lineage>
        <taxon>Eukaryota</taxon>
        <taxon>Viridiplantae</taxon>
        <taxon>Streptophyta</taxon>
        <taxon>Embryophyta</taxon>
        <taxon>Tracheophyta</taxon>
        <taxon>Spermatophyta</taxon>
        <taxon>Magnoliopsida</taxon>
        <taxon>eudicotyledons</taxon>
        <taxon>Gunneridae</taxon>
        <taxon>Pentapetalae</taxon>
        <taxon>asterids</taxon>
        <taxon>lamiids</taxon>
        <taxon>Solanales</taxon>
        <taxon>Solanaceae</taxon>
        <taxon>Nicotianoideae</taxon>
        <taxon>Nicotianeae</taxon>
        <taxon>Nicotiana</taxon>
    </lineage>
</organism>
<dbReference type="AlphaFoldDB" id="A0A1J6JVA2"/>
<dbReference type="OrthoDB" id="1303289at2759"/>
<dbReference type="Gramene" id="OIT21078">
    <property type="protein sequence ID" value="OIT21078"/>
    <property type="gene ID" value="A4A49_40379"/>
</dbReference>
<evidence type="ECO:0000313" key="2">
    <source>
        <dbReference type="Proteomes" id="UP000187609"/>
    </source>
</evidence>
<protein>
    <submittedName>
        <fullName evidence="1">Uncharacterized protein</fullName>
    </submittedName>
</protein>
<reference evidence="1" key="1">
    <citation type="submission" date="2016-11" db="EMBL/GenBank/DDBJ databases">
        <title>The genome of Nicotiana attenuata.</title>
        <authorList>
            <person name="Xu S."/>
            <person name="Brockmoeller T."/>
            <person name="Gaquerel E."/>
            <person name="Navarro A."/>
            <person name="Kuhl H."/>
            <person name="Gase K."/>
            <person name="Ling Z."/>
            <person name="Zhou W."/>
            <person name="Kreitzer C."/>
            <person name="Stanke M."/>
            <person name="Tang H."/>
            <person name="Lyons E."/>
            <person name="Pandey P."/>
            <person name="Pandey S.P."/>
            <person name="Timmermann B."/>
            <person name="Baldwin I.T."/>
        </authorList>
    </citation>
    <scope>NUCLEOTIDE SEQUENCE [LARGE SCALE GENOMIC DNA]</scope>
    <source>
        <strain evidence="1">UT</strain>
    </source>
</reference>
<dbReference type="Proteomes" id="UP000187609">
    <property type="component" value="Unassembled WGS sequence"/>
</dbReference>
<evidence type="ECO:0000313" key="1">
    <source>
        <dbReference type="EMBL" id="OIT21078.1"/>
    </source>
</evidence>
<accession>A0A1J6JVA2</accession>
<dbReference type="EMBL" id="MJEQ01004622">
    <property type="protein sequence ID" value="OIT21078.1"/>
    <property type="molecule type" value="Genomic_DNA"/>
</dbReference>
<proteinExistence type="predicted"/>
<dbReference type="KEGG" id="nau:109219367"/>
<name>A0A1J6JVA2_NICAT</name>